<keyword evidence="3" id="KW-0449">Lipoprotein</keyword>
<dbReference type="InterPro" id="IPR036412">
    <property type="entry name" value="HAD-like_sf"/>
</dbReference>
<dbReference type="SFLD" id="SFLDG01125">
    <property type="entry name" value="C1.1:_Acid_Phosphatase_Like"/>
    <property type="match status" value="1"/>
</dbReference>
<dbReference type="Pfam" id="PF03767">
    <property type="entry name" value="Acid_phosphat_B"/>
    <property type="match status" value="1"/>
</dbReference>
<dbReference type="PIRSF" id="PIRSF019271">
    <property type="entry name" value="Acid_Ptase_C"/>
    <property type="match status" value="1"/>
</dbReference>
<organism evidence="3 4">
    <name type="scientific">Marinomonas phaeophyticola</name>
    <dbReference type="NCBI Taxonomy" id="3004091"/>
    <lineage>
        <taxon>Bacteria</taxon>
        <taxon>Pseudomonadati</taxon>
        <taxon>Pseudomonadota</taxon>
        <taxon>Gammaproteobacteria</taxon>
        <taxon>Oceanospirillales</taxon>
        <taxon>Oceanospirillaceae</taxon>
        <taxon>Marinomonas</taxon>
    </lineage>
</organism>
<dbReference type="RefSeq" id="WP_269125860.1">
    <property type="nucleotide sequence ID" value="NZ_JAPUBN010000017.1"/>
</dbReference>
<evidence type="ECO:0000256" key="2">
    <source>
        <dbReference type="SAM" id="SignalP"/>
    </source>
</evidence>
<reference evidence="3" key="1">
    <citation type="submission" date="2022-12" db="EMBL/GenBank/DDBJ databases">
        <title>Marinomonas 15G1-11 sp. nov, isolated from marine algae.</title>
        <authorList>
            <person name="Butt M."/>
            <person name="Choi D.G."/>
            <person name="Kim J.M."/>
            <person name="Lee J.K."/>
            <person name="Baek J.H."/>
            <person name="Jeon C.O."/>
        </authorList>
    </citation>
    <scope>NUCLEOTIDE SEQUENCE</scope>
    <source>
        <strain evidence="3">15G1-11</strain>
    </source>
</reference>
<evidence type="ECO:0000313" key="4">
    <source>
        <dbReference type="Proteomes" id="UP001149719"/>
    </source>
</evidence>
<proteinExistence type="predicted"/>
<gene>
    <name evidence="3" type="ORF">O1D97_11915</name>
</gene>
<dbReference type="InterPro" id="IPR005519">
    <property type="entry name" value="Acid_phosphat_B-like"/>
</dbReference>
<dbReference type="Proteomes" id="UP001149719">
    <property type="component" value="Unassembled WGS sequence"/>
</dbReference>
<dbReference type="NCBIfam" id="TIGR01533">
    <property type="entry name" value="lipo_e_P4"/>
    <property type="match status" value="1"/>
</dbReference>
<sequence length="275" mass="30886">MRHSSLRTLALSAVFIAGSFSLSVQAHDAEYSQKNLNEQSVLAATWMQASGEFKALSYQAFNLAKMQFDTFSDSYTGSKKIAVVVDADEAVIDNSAYQTWLIDKDFGYSSKTWAKWMDASEAKAMPGAKDFLNYVANNGGEVFYVTNRKIVGLEGTRKNLIELGFPYVDDTHLMLRTSTSNKEPRREIIAEHHDIALFIGDNLNDFSSDFRVETIEESHAAVEKNKDLFGTKFIVLPNPSYGDWEGKVYKGNWGASPAEKSQMRKDVLNTWEPKN</sequence>
<evidence type="ECO:0000256" key="1">
    <source>
        <dbReference type="ARBA" id="ARBA00022729"/>
    </source>
</evidence>
<dbReference type="SUPFAM" id="SSF56784">
    <property type="entry name" value="HAD-like"/>
    <property type="match status" value="1"/>
</dbReference>
<protein>
    <submittedName>
        <fullName evidence="3">5'-nucleotidase, lipoprotein e(P4) family</fullName>
    </submittedName>
</protein>
<name>A0ABT4JVE4_9GAMM</name>
<dbReference type="Gene3D" id="3.40.50.1000">
    <property type="entry name" value="HAD superfamily/HAD-like"/>
    <property type="match status" value="1"/>
</dbReference>
<accession>A0ABT4JVE4</accession>
<comment type="caution">
    <text evidence="3">The sequence shown here is derived from an EMBL/GenBank/DDBJ whole genome shotgun (WGS) entry which is preliminary data.</text>
</comment>
<dbReference type="PANTHER" id="PTHR31284:SF10">
    <property type="entry name" value="ACID PHOSPHATASE-LIKE PROTEIN"/>
    <property type="match status" value="1"/>
</dbReference>
<dbReference type="PANTHER" id="PTHR31284">
    <property type="entry name" value="ACID PHOSPHATASE-LIKE PROTEIN"/>
    <property type="match status" value="1"/>
</dbReference>
<feature type="chain" id="PRO_5045250634" evidence="2">
    <location>
        <begin position="27"/>
        <end position="275"/>
    </location>
</feature>
<dbReference type="CDD" id="cd07534">
    <property type="entry name" value="HAD_CAP"/>
    <property type="match status" value="1"/>
</dbReference>
<keyword evidence="1 2" id="KW-0732">Signal</keyword>
<evidence type="ECO:0000313" key="3">
    <source>
        <dbReference type="EMBL" id="MCZ2722315.1"/>
    </source>
</evidence>
<dbReference type="InterPro" id="IPR006423">
    <property type="entry name" value="Lipo_e_P4"/>
</dbReference>
<dbReference type="SFLD" id="SFLDS00003">
    <property type="entry name" value="Haloacid_Dehalogenase"/>
    <property type="match status" value="1"/>
</dbReference>
<keyword evidence="4" id="KW-1185">Reference proteome</keyword>
<dbReference type="EMBL" id="JAPUBN010000017">
    <property type="protein sequence ID" value="MCZ2722315.1"/>
    <property type="molecule type" value="Genomic_DNA"/>
</dbReference>
<feature type="signal peptide" evidence="2">
    <location>
        <begin position="1"/>
        <end position="26"/>
    </location>
</feature>
<dbReference type="InterPro" id="IPR023214">
    <property type="entry name" value="HAD_sf"/>
</dbReference>